<comment type="caution">
    <text evidence="6">The sequence shown here is derived from an EMBL/GenBank/DDBJ whole genome shotgun (WGS) entry which is preliminary data.</text>
</comment>
<name>A0A2W4CGI8_9HYPH</name>
<protein>
    <recommendedName>
        <fullName evidence="8">Isoprenylcysteine carboxyl methyltransferase</fullName>
    </recommendedName>
</protein>
<evidence type="ECO:0000256" key="4">
    <source>
        <dbReference type="ARBA" id="ARBA00023136"/>
    </source>
</evidence>
<evidence type="ECO:0000256" key="3">
    <source>
        <dbReference type="ARBA" id="ARBA00022989"/>
    </source>
</evidence>
<keyword evidence="3 5" id="KW-1133">Transmembrane helix</keyword>
<feature type="transmembrane region" description="Helical" evidence="5">
    <location>
        <begin position="68"/>
        <end position="86"/>
    </location>
</feature>
<dbReference type="OrthoDB" id="7203053at2"/>
<gene>
    <name evidence="6" type="ORF">CPY51_17620</name>
</gene>
<evidence type="ECO:0000313" key="6">
    <source>
        <dbReference type="EMBL" id="PZM11931.1"/>
    </source>
</evidence>
<feature type="transmembrane region" description="Helical" evidence="5">
    <location>
        <begin position="42"/>
        <end position="61"/>
    </location>
</feature>
<dbReference type="InterPro" id="IPR007269">
    <property type="entry name" value="ICMT_MeTrfase"/>
</dbReference>
<evidence type="ECO:0000256" key="5">
    <source>
        <dbReference type="SAM" id="Phobius"/>
    </source>
</evidence>
<evidence type="ECO:0008006" key="8">
    <source>
        <dbReference type="Google" id="ProtNLM"/>
    </source>
</evidence>
<proteinExistence type="predicted"/>
<dbReference type="Gene3D" id="1.20.120.1630">
    <property type="match status" value="1"/>
</dbReference>
<keyword evidence="4 5" id="KW-0472">Membrane</keyword>
<reference evidence="6 7" key="1">
    <citation type="journal article" date="2018" name="Sci. Rep.">
        <title>Rhizobium tumorigenes sp. nov., a novel plant tumorigenic bacterium isolated from cane gall tumors on thornless blackberry.</title>
        <authorList>
            <person name="Kuzmanovi N."/>
            <person name="Smalla K."/>
            <person name="Gronow S."/>
            <person name="PuBawska J."/>
        </authorList>
    </citation>
    <scope>NUCLEOTIDE SEQUENCE [LARGE SCALE GENOMIC DNA]</scope>
    <source>
        <strain evidence="6 7">CCBAU 85046</strain>
    </source>
</reference>
<dbReference type="EMBL" id="PCDP01000038">
    <property type="protein sequence ID" value="PZM11931.1"/>
    <property type="molecule type" value="Genomic_DNA"/>
</dbReference>
<sequence length="165" mass="18680">MMWPSIALLAFVTLQRLAELFYARRNTLLLLARGGREVGAEHYPYMVLLHTLWLAGLWVAAPDRPVNLVWFLVFMSLQLLRIWVLATLKDRWTTRIIILPGAPLVHSGPYRFLNHPNYAIVIGEIAVLPLAFGLPYYALVFSLLNAAMLRVRIGEENAALAADML</sequence>
<dbReference type="Pfam" id="PF04140">
    <property type="entry name" value="ICMT"/>
    <property type="match status" value="1"/>
</dbReference>
<comment type="subcellular location">
    <subcellularLocation>
        <location evidence="1">Membrane</location>
        <topology evidence="1">Multi-pass membrane protein</topology>
    </subcellularLocation>
</comment>
<feature type="transmembrane region" description="Helical" evidence="5">
    <location>
        <begin position="118"/>
        <end position="144"/>
    </location>
</feature>
<dbReference type="Proteomes" id="UP000248925">
    <property type="component" value="Unassembled WGS sequence"/>
</dbReference>
<dbReference type="GO" id="GO:0016020">
    <property type="term" value="C:membrane"/>
    <property type="evidence" value="ECO:0007669"/>
    <property type="project" value="UniProtKB-SubCell"/>
</dbReference>
<dbReference type="AlphaFoldDB" id="A0A2W4CGI8"/>
<evidence type="ECO:0000313" key="7">
    <source>
        <dbReference type="Proteomes" id="UP000248925"/>
    </source>
</evidence>
<keyword evidence="2 5" id="KW-0812">Transmembrane</keyword>
<evidence type="ECO:0000256" key="2">
    <source>
        <dbReference type="ARBA" id="ARBA00022692"/>
    </source>
</evidence>
<dbReference type="RefSeq" id="WP_111161549.1">
    <property type="nucleotide sequence ID" value="NZ_PCDP01000038.1"/>
</dbReference>
<organism evidence="6 7">
    <name type="scientific">Rhizobium tubonense</name>
    <dbReference type="NCBI Taxonomy" id="484088"/>
    <lineage>
        <taxon>Bacteria</taxon>
        <taxon>Pseudomonadati</taxon>
        <taxon>Pseudomonadota</taxon>
        <taxon>Alphaproteobacteria</taxon>
        <taxon>Hyphomicrobiales</taxon>
        <taxon>Rhizobiaceae</taxon>
        <taxon>Rhizobium/Agrobacterium group</taxon>
        <taxon>Rhizobium</taxon>
    </lineage>
</organism>
<evidence type="ECO:0000256" key="1">
    <source>
        <dbReference type="ARBA" id="ARBA00004141"/>
    </source>
</evidence>
<dbReference type="GO" id="GO:0004671">
    <property type="term" value="F:protein C-terminal S-isoprenylcysteine carboxyl O-methyltransferase activity"/>
    <property type="evidence" value="ECO:0007669"/>
    <property type="project" value="InterPro"/>
</dbReference>
<keyword evidence="7" id="KW-1185">Reference proteome</keyword>
<accession>A0A2W4CGI8</accession>